<protein>
    <recommendedName>
        <fullName evidence="7">Peptidase A1 domain-containing protein</fullName>
    </recommendedName>
</protein>
<name>A0AAV5ALH5_9AGAM</name>
<dbReference type="AlphaFoldDB" id="A0AAV5ALH5"/>
<dbReference type="InterPro" id="IPR001461">
    <property type="entry name" value="Aspartic_peptidase_A1"/>
</dbReference>
<evidence type="ECO:0000256" key="2">
    <source>
        <dbReference type="ARBA" id="ARBA00022750"/>
    </source>
</evidence>
<evidence type="ECO:0000256" key="1">
    <source>
        <dbReference type="ARBA" id="ARBA00007447"/>
    </source>
</evidence>
<feature type="signal peptide" evidence="6">
    <location>
        <begin position="1"/>
        <end position="21"/>
    </location>
</feature>
<proteinExistence type="inferred from homology"/>
<sequence length="432" mass="45705">MFCKASLLALVFSTCLSVAAANPVNQARGINISLPKRRSLTNADGTFDYENAVIQTRRTAAKHRQNLINIQRNRERNASAVGEVQARSPVTLRHPERFAIGKLHSTRQSEPLTDENDDQDWLGNIEIGTPGQTFLVDFDTGSADLWIPSSSCNSATCSGKNKYTASSSSTAKPQSGQFEIEYADGSTVSGGVETDTVNVAGVVATNQFFSPVATLSDEFDDSPVDGILGMGFPALSNLGENPFFFTAFNQGAVPKNEFAFKLASSGSSLHLGGTDSSLFTGSVEFHDIVGDEGFWQIGGASVAVGSKTAVSGFQTIIDTGTTLAYGPPSAVKTLYSKIPGAKAFREEEGFYTFPCSSVPSVSFSWGGKSWAISSSNFNLGTVEEGSSECVGAISGEDLGLGNNVWLLGDSFIKNVYAVFSPGQNAVGFAELK</sequence>
<dbReference type="InterPro" id="IPR034164">
    <property type="entry name" value="Pepsin-like_dom"/>
</dbReference>
<dbReference type="PANTHER" id="PTHR47966:SF51">
    <property type="entry name" value="BETA-SITE APP-CLEAVING ENZYME, ISOFORM A-RELATED"/>
    <property type="match status" value="1"/>
</dbReference>
<dbReference type="InterPro" id="IPR033121">
    <property type="entry name" value="PEPTIDASE_A1"/>
</dbReference>
<dbReference type="SUPFAM" id="SSF50630">
    <property type="entry name" value="Acid proteases"/>
    <property type="match status" value="1"/>
</dbReference>
<dbReference type="Proteomes" id="UP001050691">
    <property type="component" value="Unassembled WGS sequence"/>
</dbReference>
<feature type="active site" evidence="3">
    <location>
        <position position="318"/>
    </location>
</feature>
<dbReference type="PANTHER" id="PTHR47966">
    <property type="entry name" value="BETA-SITE APP-CLEAVING ENZYME, ISOFORM A-RELATED"/>
    <property type="match status" value="1"/>
</dbReference>
<evidence type="ECO:0000259" key="7">
    <source>
        <dbReference type="PROSITE" id="PS51767"/>
    </source>
</evidence>
<dbReference type="CDD" id="cd05471">
    <property type="entry name" value="pepsin_like"/>
    <property type="match status" value="1"/>
</dbReference>
<dbReference type="PRINTS" id="PR00792">
    <property type="entry name" value="PEPSIN"/>
</dbReference>
<evidence type="ECO:0000256" key="3">
    <source>
        <dbReference type="PIRSR" id="PIRSR601461-1"/>
    </source>
</evidence>
<keyword evidence="9" id="KW-1185">Reference proteome</keyword>
<organism evidence="8 9">
    <name type="scientific">Clathrus columnatus</name>
    <dbReference type="NCBI Taxonomy" id="1419009"/>
    <lineage>
        <taxon>Eukaryota</taxon>
        <taxon>Fungi</taxon>
        <taxon>Dikarya</taxon>
        <taxon>Basidiomycota</taxon>
        <taxon>Agaricomycotina</taxon>
        <taxon>Agaricomycetes</taxon>
        <taxon>Phallomycetidae</taxon>
        <taxon>Phallales</taxon>
        <taxon>Clathraceae</taxon>
        <taxon>Clathrus</taxon>
    </lineage>
</organism>
<feature type="active site" evidence="3">
    <location>
        <position position="139"/>
    </location>
</feature>
<evidence type="ECO:0000313" key="9">
    <source>
        <dbReference type="Proteomes" id="UP001050691"/>
    </source>
</evidence>
<dbReference type="GO" id="GO:0004190">
    <property type="term" value="F:aspartic-type endopeptidase activity"/>
    <property type="evidence" value="ECO:0007669"/>
    <property type="project" value="UniProtKB-KW"/>
</dbReference>
<feature type="chain" id="PRO_5043641067" description="Peptidase A1 domain-containing protein" evidence="6">
    <location>
        <begin position="22"/>
        <end position="432"/>
    </location>
</feature>
<accession>A0AAV5ALH5</accession>
<keyword evidence="5" id="KW-0645">Protease</keyword>
<dbReference type="PROSITE" id="PS51767">
    <property type="entry name" value="PEPTIDASE_A1"/>
    <property type="match status" value="1"/>
</dbReference>
<reference evidence="8" key="1">
    <citation type="submission" date="2021-10" db="EMBL/GenBank/DDBJ databases">
        <title>De novo Genome Assembly of Clathrus columnatus (Basidiomycota, Fungi) Using Illumina and Nanopore Sequence Data.</title>
        <authorList>
            <person name="Ogiso-Tanaka E."/>
            <person name="Itagaki H."/>
            <person name="Hosoya T."/>
            <person name="Hosaka K."/>
        </authorList>
    </citation>
    <scope>NUCLEOTIDE SEQUENCE</scope>
    <source>
        <strain evidence="8">MO-923</strain>
    </source>
</reference>
<comment type="similarity">
    <text evidence="1 5">Belongs to the peptidase A1 family.</text>
</comment>
<keyword evidence="2 5" id="KW-0064">Aspartyl protease</keyword>
<dbReference type="GO" id="GO:0006508">
    <property type="term" value="P:proteolysis"/>
    <property type="evidence" value="ECO:0007669"/>
    <property type="project" value="UniProtKB-KW"/>
</dbReference>
<evidence type="ECO:0000256" key="5">
    <source>
        <dbReference type="RuleBase" id="RU000454"/>
    </source>
</evidence>
<keyword evidence="5" id="KW-0378">Hydrolase</keyword>
<comment type="caution">
    <text evidence="8">The sequence shown here is derived from an EMBL/GenBank/DDBJ whole genome shotgun (WGS) entry which is preliminary data.</text>
</comment>
<dbReference type="InterPro" id="IPR001969">
    <property type="entry name" value="Aspartic_peptidase_AS"/>
</dbReference>
<keyword evidence="4" id="KW-1015">Disulfide bond</keyword>
<feature type="disulfide bond" evidence="4">
    <location>
        <begin position="152"/>
        <end position="157"/>
    </location>
</feature>
<evidence type="ECO:0000313" key="8">
    <source>
        <dbReference type="EMBL" id="GJJ14532.1"/>
    </source>
</evidence>
<keyword evidence="6" id="KW-0732">Signal</keyword>
<dbReference type="EMBL" id="BPWL01000010">
    <property type="protein sequence ID" value="GJJ14532.1"/>
    <property type="molecule type" value="Genomic_DNA"/>
</dbReference>
<feature type="domain" description="Peptidase A1" evidence="7">
    <location>
        <begin position="121"/>
        <end position="429"/>
    </location>
</feature>
<gene>
    <name evidence="8" type="ORF">Clacol_008797</name>
</gene>
<dbReference type="Pfam" id="PF00026">
    <property type="entry name" value="Asp"/>
    <property type="match status" value="1"/>
</dbReference>
<dbReference type="FunFam" id="2.40.70.10:FF:000008">
    <property type="entry name" value="Cathepsin D"/>
    <property type="match status" value="1"/>
</dbReference>
<dbReference type="PROSITE" id="PS00141">
    <property type="entry name" value="ASP_PROTEASE"/>
    <property type="match status" value="1"/>
</dbReference>
<evidence type="ECO:0000256" key="4">
    <source>
        <dbReference type="PIRSR" id="PIRSR601461-2"/>
    </source>
</evidence>
<evidence type="ECO:0000256" key="6">
    <source>
        <dbReference type="SAM" id="SignalP"/>
    </source>
</evidence>
<dbReference type="InterPro" id="IPR021109">
    <property type="entry name" value="Peptidase_aspartic_dom_sf"/>
</dbReference>
<dbReference type="Gene3D" id="2.40.70.10">
    <property type="entry name" value="Acid Proteases"/>
    <property type="match status" value="2"/>
</dbReference>